<dbReference type="InParanoid" id="A0A6P3V8T7"/>
<dbReference type="PANTHER" id="PTHR14224">
    <property type="entry name" value="SIMILAR TO PREFERENTIALLY EXPRESSED ANTIGEN IN MELANOMA-LIKE 3"/>
    <property type="match status" value="1"/>
</dbReference>
<dbReference type="Proteomes" id="UP000515203">
    <property type="component" value="Unplaced"/>
</dbReference>
<gene>
    <name evidence="4" type="primary">LOC101569859</name>
</gene>
<organism evidence="3 4">
    <name type="scientific">Octodon degus</name>
    <name type="common">Degu</name>
    <name type="synonym">Sciurus degus</name>
    <dbReference type="NCBI Taxonomy" id="10160"/>
    <lineage>
        <taxon>Eukaryota</taxon>
        <taxon>Metazoa</taxon>
        <taxon>Chordata</taxon>
        <taxon>Craniata</taxon>
        <taxon>Vertebrata</taxon>
        <taxon>Euteleostomi</taxon>
        <taxon>Mammalia</taxon>
        <taxon>Eutheria</taxon>
        <taxon>Euarchontoglires</taxon>
        <taxon>Glires</taxon>
        <taxon>Rodentia</taxon>
        <taxon>Hystricomorpha</taxon>
        <taxon>Octodontidae</taxon>
        <taxon>Octodon</taxon>
    </lineage>
</organism>
<dbReference type="GO" id="GO:0005737">
    <property type="term" value="C:cytoplasm"/>
    <property type="evidence" value="ECO:0007669"/>
    <property type="project" value="TreeGrafter"/>
</dbReference>
<name>A0A6P3V8T7_OCTDE</name>
<keyword evidence="3" id="KW-1185">Reference proteome</keyword>
<dbReference type="AlphaFoldDB" id="A0A6P3V8T7"/>
<evidence type="ECO:0000256" key="1">
    <source>
        <dbReference type="ARBA" id="ARBA00022614"/>
    </source>
</evidence>
<protein>
    <submittedName>
        <fullName evidence="4">PRAME family member 12-like</fullName>
    </submittedName>
</protein>
<proteinExistence type="predicted"/>
<dbReference type="SUPFAM" id="SSF52047">
    <property type="entry name" value="RNI-like"/>
    <property type="match status" value="1"/>
</dbReference>
<dbReference type="Gene3D" id="3.80.10.10">
    <property type="entry name" value="Ribonuclease Inhibitor"/>
    <property type="match status" value="1"/>
</dbReference>
<evidence type="ECO:0000313" key="3">
    <source>
        <dbReference type="Proteomes" id="UP000515203"/>
    </source>
</evidence>
<accession>A0A6P3V8T7</accession>
<keyword evidence="2" id="KW-0677">Repeat</keyword>
<evidence type="ECO:0000313" key="4">
    <source>
        <dbReference type="RefSeq" id="XP_012368617.1"/>
    </source>
</evidence>
<dbReference type="InterPro" id="IPR032675">
    <property type="entry name" value="LRR_dom_sf"/>
</dbReference>
<dbReference type="GeneID" id="101569859"/>
<evidence type="ECO:0000256" key="2">
    <source>
        <dbReference type="ARBA" id="ARBA00022737"/>
    </source>
</evidence>
<dbReference type="OrthoDB" id="9631272at2759"/>
<sequence>MSVLSTCTLLKLDLQSLLREKGLVIAALQDMPKELFPPVFIEAFTRGNPEVLKAMMLSYPFWCLLWEHWALMHLRTQKSPHSPFEKITAKQRNRRTLEALLEGLDMQLSQKVHHRRWKLQELDWRNVHQDFWTGGPRAMKAAHSSAVSYESHGKPGGTDKQPHLIIFANLRFKRWSSSCATQDKVQLCLLKWVRERKASVHLCCEKVRIHFSDVFIILKHLRAVQLDSIHKLHVLSNWGWDSMKAFVLHVKKMKNLHTLHLLCESPEMFNSFEKNNWYSHICAFHLGQLQNLQEIVMDEVFFLNGTLHKWLRSQTTLQVLSLSCSPLKESDLKHLSQWGSTNQLKSLTLRCISVESFNPETLHVLIDKLAITVETLVLEQCDLTDSQLLAILSALRHCSWIKTFSCYWNHFSLGILQDLLRLSAALRHLSKALYPAPMECYDSNDGGSFVHHDQATQVFAELAYVLEDIRPSLSVLICTYCASCMFFKFYKL</sequence>
<dbReference type="PANTHER" id="PTHR14224:SF19">
    <property type="entry name" value="PRAME FAMILY MEMBER 11-RELATED"/>
    <property type="match status" value="1"/>
</dbReference>
<reference evidence="4" key="1">
    <citation type="submission" date="2025-08" db="UniProtKB">
        <authorList>
            <consortium name="RefSeq"/>
        </authorList>
    </citation>
    <scope>IDENTIFICATION</scope>
</reference>
<dbReference type="InterPro" id="IPR050694">
    <property type="entry name" value="LRRC14/PRAME"/>
</dbReference>
<keyword evidence="1" id="KW-0433">Leucine-rich repeat</keyword>
<dbReference type="RefSeq" id="XP_012368617.1">
    <property type="nucleotide sequence ID" value="XM_012513163.1"/>
</dbReference>